<dbReference type="GO" id="GO:0003723">
    <property type="term" value="F:RNA binding"/>
    <property type="evidence" value="ECO:0007669"/>
    <property type="project" value="TreeGrafter"/>
</dbReference>
<evidence type="ECO:0000313" key="6">
    <source>
        <dbReference type="Proteomes" id="UP000054937"/>
    </source>
</evidence>
<dbReference type="InterPro" id="IPR045850">
    <property type="entry name" value="TRM2_met"/>
</dbReference>
<dbReference type="GO" id="GO:0006396">
    <property type="term" value="P:RNA processing"/>
    <property type="evidence" value="ECO:0007669"/>
    <property type="project" value="InterPro"/>
</dbReference>
<dbReference type="CDD" id="cd02440">
    <property type="entry name" value="AdoMet_MTases"/>
    <property type="match status" value="1"/>
</dbReference>
<evidence type="ECO:0000313" key="5">
    <source>
        <dbReference type="EMBL" id="KRX02233.1"/>
    </source>
</evidence>
<dbReference type="Gene3D" id="3.40.50.150">
    <property type="entry name" value="Vaccinia Virus protein VP39"/>
    <property type="match status" value="1"/>
</dbReference>
<evidence type="ECO:0008006" key="7">
    <source>
        <dbReference type="Google" id="ProtNLM"/>
    </source>
</evidence>
<sequence>MELEKNINTENKDEVGSMKMDSTVNFQELYPNKLILINVNKQYNEKDIYNFIQKYAPSKNEEFQLLSIHKEKQKTATVLQFTTQKERNRFVSIFNSPENQEKMKKQHHIRIYDDSDFEKCQELYPLIGKNIDLINKAQNNPNKKRQFQMPPQLTKTDIQQEISVDLQVSACPYYKTPYPEQLQKKQAQVEKIIKFWKNRALNKIQHDMEAPDWLEDQTVPKIDQFIACDQDERLNYRNSVNFSVGRDLYKQIKVGYPKGDIKKGTAHVVNATGLETISEISQKLAERFENFLQEFCEKEESIEYAYDDSFSIKTVFNKYLNKGFWKKFTVKQSFSTKQVLLNFVCFNTELNNKITTQELEQAKNEVKKIFLNDLQTNLILKTLDYKIVSINFQITDKICDQIQTDEKVENLYGQNFYEEKVLDYTFQVSPQSFMQSHTKMSEKLYTYIAGIIQEDKENTIIFDLCCGTGTIGICIANKFKEIVGIELVSEACKNAEQNIKLNKIENYTIVEGKVEEQLKDLVKKYSQNFPNSKFVCILDPPRAGVHKNVLVALRRLII</sequence>
<dbReference type="OrthoDB" id="10250660at2759"/>
<evidence type="ECO:0000256" key="3">
    <source>
        <dbReference type="ARBA" id="ARBA00022691"/>
    </source>
</evidence>
<dbReference type="Proteomes" id="UP000054937">
    <property type="component" value="Unassembled WGS sequence"/>
</dbReference>
<evidence type="ECO:0000256" key="1">
    <source>
        <dbReference type="ARBA" id="ARBA00022603"/>
    </source>
</evidence>
<evidence type="ECO:0000256" key="2">
    <source>
        <dbReference type="ARBA" id="ARBA00022679"/>
    </source>
</evidence>
<keyword evidence="3 4" id="KW-0949">S-adenosyl-L-methionine</keyword>
<dbReference type="SUPFAM" id="SSF53335">
    <property type="entry name" value="S-adenosyl-L-methionine-dependent methyltransferases"/>
    <property type="match status" value="1"/>
</dbReference>
<dbReference type="PROSITE" id="PS51687">
    <property type="entry name" value="SAM_MT_RNA_M5U"/>
    <property type="match status" value="1"/>
</dbReference>
<feature type="binding site" evidence="4">
    <location>
        <position position="486"/>
    </location>
    <ligand>
        <name>S-adenosyl-L-methionine</name>
        <dbReference type="ChEBI" id="CHEBI:59789"/>
    </ligand>
</feature>
<keyword evidence="1 4" id="KW-0489">Methyltransferase</keyword>
<comment type="similarity">
    <text evidence="4">Belongs to the class I-like SAM-binding methyltransferase superfamily. RNA M5U methyltransferase family.</text>
</comment>
<feature type="binding site" evidence="4">
    <location>
        <position position="435"/>
    </location>
    <ligand>
        <name>S-adenosyl-L-methionine</name>
        <dbReference type="ChEBI" id="CHEBI:59789"/>
    </ligand>
</feature>
<dbReference type="AlphaFoldDB" id="A0A0V0QJ19"/>
<dbReference type="EMBL" id="LDAU01000156">
    <property type="protein sequence ID" value="KRX02233.1"/>
    <property type="molecule type" value="Genomic_DNA"/>
</dbReference>
<keyword evidence="2 4" id="KW-0808">Transferase</keyword>
<dbReference type="OMA" id="ATKWITA"/>
<feature type="binding site" evidence="4">
    <location>
        <position position="539"/>
    </location>
    <ligand>
        <name>S-adenosyl-L-methionine</name>
        <dbReference type="ChEBI" id="CHEBI:59789"/>
    </ligand>
</feature>
<organism evidence="5 6">
    <name type="scientific">Pseudocohnilembus persalinus</name>
    <name type="common">Ciliate</name>
    <dbReference type="NCBI Taxonomy" id="266149"/>
    <lineage>
        <taxon>Eukaryota</taxon>
        <taxon>Sar</taxon>
        <taxon>Alveolata</taxon>
        <taxon>Ciliophora</taxon>
        <taxon>Intramacronucleata</taxon>
        <taxon>Oligohymenophorea</taxon>
        <taxon>Scuticociliatia</taxon>
        <taxon>Philasterida</taxon>
        <taxon>Pseudocohnilembidae</taxon>
        <taxon>Pseudocohnilembus</taxon>
    </lineage>
</organism>
<evidence type="ECO:0000256" key="4">
    <source>
        <dbReference type="PROSITE-ProRule" id="PRU01024"/>
    </source>
</evidence>
<dbReference type="InParanoid" id="A0A0V0QJ19"/>
<dbReference type="GO" id="GO:0008173">
    <property type="term" value="F:RNA methyltransferase activity"/>
    <property type="evidence" value="ECO:0007669"/>
    <property type="project" value="InterPro"/>
</dbReference>
<dbReference type="Gene3D" id="2.40.50.1070">
    <property type="match status" value="1"/>
</dbReference>
<dbReference type="InterPro" id="IPR010280">
    <property type="entry name" value="U5_MeTrfase_fam"/>
</dbReference>
<dbReference type="InterPro" id="IPR029063">
    <property type="entry name" value="SAM-dependent_MTases_sf"/>
</dbReference>
<dbReference type="PANTHER" id="PTHR45904:SF2">
    <property type="entry name" value="TRNA (URACIL-5-)-METHYLTRANSFERASE HOMOLOG A"/>
    <property type="match status" value="1"/>
</dbReference>
<keyword evidence="6" id="KW-1185">Reference proteome</keyword>
<comment type="caution">
    <text evidence="5">The sequence shown here is derived from an EMBL/GenBank/DDBJ whole genome shotgun (WGS) entry which is preliminary data.</text>
</comment>
<reference evidence="5 6" key="1">
    <citation type="journal article" date="2015" name="Sci. Rep.">
        <title>Genome of the facultative scuticociliatosis pathogen Pseudocohnilembus persalinus provides insight into its virulence through horizontal gene transfer.</title>
        <authorList>
            <person name="Xiong J."/>
            <person name="Wang G."/>
            <person name="Cheng J."/>
            <person name="Tian M."/>
            <person name="Pan X."/>
            <person name="Warren A."/>
            <person name="Jiang C."/>
            <person name="Yuan D."/>
            <person name="Miao W."/>
        </authorList>
    </citation>
    <scope>NUCLEOTIDE SEQUENCE [LARGE SCALE GENOMIC DNA]</scope>
    <source>
        <strain evidence="5">36N120E</strain>
    </source>
</reference>
<protein>
    <recommendedName>
        <fullName evidence="7">S-adenosyl-L-methionine-dependent methyltransferase</fullName>
    </recommendedName>
</protein>
<comment type="caution">
    <text evidence="4">Lacks conserved residue(s) required for the propagation of feature annotation.</text>
</comment>
<dbReference type="PANTHER" id="PTHR45904">
    <property type="entry name" value="TRNA (URACIL-5-)-METHYLTRANSFERASE"/>
    <property type="match status" value="1"/>
</dbReference>
<gene>
    <name evidence="5" type="ORF">PPERSA_04855</name>
</gene>
<name>A0A0V0QJ19_PSEPJ</name>
<dbReference type="Pfam" id="PF05958">
    <property type="entry name" value="tRNA_U5-meth_tr"/>
    <property type="match status" value="1"/>
</dbReference>
<proteinExistence type="inferred from homology"/>
<dbReference type="GO" id="GO:0032259">
    <property type="term" value="P:methylation"/>
    <property type="evidence" value="ECO:0007669"/>
    <property type="project" value="UniProtKB-KW"/>
</dbReference>
<accession>A0A0V0QJ19</accession>